<dbReference type="InterPro" id="IPR017853">
    <property type="entry name" value="GH"/>
</dbReference>
<protein>
    <submittedName>
        <fullName evidence="5">Glycoside hydrolase family 3 C-terminal domain-containing protein</fullName>
    </submittedName>
</protein>
<evidence type="ECO:0000256" key="1">
    <source>
        <dbReference type="ARBA" id="ARBA00005336"/>
    </source>
</evidence>
<gene>
    <name evidence="5" type="ORF">ACFQDO_06545</name>
</gene>
<dbReference type="Pfam" id="PF00933">
    <property type="entry name" value="Glyco_hydro_3"/>
    <property type="match status" value="1"/>
</dbReference>
<sequence>MTVTDLATALADLAEPDAWQPAPAPVPPDCLTGFAAWRATAFPTPLGWAATFDPALVHELAAAVARSMTDVGVHQGQAPVLEVCRDPRWGRTEETLGEDAYLVDTLGAAYTAGLESGGVAVSARRREPDAVQPLRAPDLDSPWLRSLAARMAERSIVLLENDGLLPLPAPASVAVVGPCADEVRSLVASNAFPRRGPARVGAGRRVETLVQALRQEWPRAQMRCAAGVSAERADVSGVPAAAALAASADVCVLAVGDVSGPFGVGTSGEGCDVGDLRLPGAQHELVEAVLATGTPTVLVLLSGRPYALGEYVGRVGAIVQAFFPGRLGAQAVAGVLSGLVNPSGHLPVAIPTTRYGLGHGLSYTSFTLRDLTVDVDQVPAAGQVQARLLVTNDGGRRGEDVVQLYVDRRLVGFARVPLAAGQTRELAFTLPAGEPGRFELHAADTGGMVQDGPTAQFAVVGPPRISG</sequence>
<dbReference type="PANTHER" id="PTHR42715:SF10">
    <property type="entry name" value="BETA-GLUCOSIDASE"/>
    <property type="match status" value="1"/>
</dbReference>
<dbReference type="PRINTS" id="PR00133">
    <property type="entry name" value="GLHYDRLASE3"/>
</dbReference>
<dbReference type="GO" id="GO:0016787">
    <property type="term" value="F:hydrolase activity"/>
    <property type="evidence" value="ECO:0007669"/>
    <property type="project" value="UniProtKB-KW"/>
</dbReference>
<dbReference type="EMBL" id="JBHSRD010000003">
    <property type="protein sequence ID" value="MFC6006788.1"/>
    <property type="molecule type" value="Genomic_DNA"/>
</dbReference>
<dbReference type="InterPro" id="IPR050288">
    <property type="entry name" value="Cellulose_deg_GH3"/>
</dbReference>
<evidence type="ECO:0000256" key="2">
    <source>
        <dbReference type="ARBA" id="ARBA00022801"/>
    </source>
</evidence>
<dbReference type="InterPro" id="IPR001764">
    <property type="entry name" value="Glyco_hydro_3_N"/>
</dbReference>
<dbReference type="SUPFAM" id="SSF51445">
    <property type="entry name" value="(Trans)glycosidases"/>
    <property type="match status" value="1"/>
</dbReference>
<dbReference type="RefSeq" id="WP_345718262.1">
    <property type="nucleotide sequence ID" value="NZ_BAABFP010000008.1"/>
</dbReference>
<dbReference type="InterPro" id="IPR013783">
    <property type="entry name" value="Ig-like_fold"/>
</dbReference>
<organism evidence="5 6">
    <name type="scientific">Angustibacter luteus</name>
    <dbReference type="NCBI Taxonomy" id="658456"/>
    <lineage>
        <taxon>Bacteria</taxon>
        <taxon>Bacillati</taxon>
        <taxon>Actinomycetota</taxon>
        <taxon>Actinomycetes</taxon>
        <taxon>Kineosporiales</taxon>
        <taxon>Kineosporiaceae</taxon>
    </lineage>
</organism>
<feature type="domain" description="Glycoside hydrolase family 3 C-terminal" evidence="4">
    <location>
        <begin position="156"/>
        <end position="355"/>
    </location>
</feature>
<dbReference type="Pfam" id="PF01915">
    <property type="entry name" value="Glyco_hydro_3_C"/>
    <property type="match status" value="1"/>
</dbReference>
<accession>A0ABW1JDA8</accession>
<name>A0ABW1JDA8_9ACTN</name>
<dbReference type="PANTHER" id="PTHR42715">
    <property type="entry name" value="BETA-GLUCOSIDASE"/>
    <property type="match status" value="1"/>
</dbReference>
<evidence type="ECO:0000313" key="6">
    <source>
        <dbReference type="Proteomes" id="UP001596189"/>
    </source>
</evidence>
<dbReference type="Gene3D" id="3.20.20.300">
    <property type="entry name" value="Glycoside hydrolase, family 3, N-terminal domain"/>
    <property type="match status" value="1"/>
</dbReference>
<dbReference type="InterPro" id="IPR036962">
    <property type="entry name" value="Glyco_hydro_3_N_sf"/>
</dbReference>
<proteinExistence type="inferred from homology"/>
<evidence type="ECO:0000259" key="3">
    <source>
        <dbReference type="Pfam" id="PF00933"/>
    </source>
</evidence>
<evidence type="ECO:0000313" key="5">
    <source>
        <dbReference type="EMBL" id="MFC6006788.1"/>
    </source>
</evidence>
<dbReference type="Gene3D" id="2.60.40.10">
    <property type="entry name" value="Immunoglobulins"/>
    <property type="match status" value="1"/>
</dbReference>
<comment type="caution">
    <text evidence="5">The sequence shown here is derived from an EMBL/GenBank/DDBJ whole genome shotgun (WGS) entry which is preliminary data.</text>
</comment>
<dbReference type="InterPro" id="IPR002772">
    <property type="entry name" value="Glyco_hydro_3_C"/>
</dbReference>
<feature type="domain" description="Glycoside hydrolase family 3 N-terminal" evidence="3">
    <location>
        <begin position="10"/>
        <end position="123"/>
    </location>
</feature>
<dbReference type="InterPro" id="IPR036881">
    <property type="entry name" value="Glyco_hydro_3_C_sf"/>
</dbReference>
<dbReference type="Proteomes" id="UP001596189">
    <property type="component" value="Unassembled WGS sequence"/>
</dbReference>
<dbReference type="Gene3D" id="3.40.50.1700">
    <property type="entry name" value="Glycoside hydrolase family 3 C-terminal domain"/>
    <property type="match status" value="1"/>
</dbReference>
<dbReference type="SUPFAM" id="SSF52279">
    <property type="entry name" value="Beta-D-glucan exohydrolase, C-terminal domain"/>
    <property type="match status" value="1"/>
</dbReference>
<keyword evidence="2 5" id="KW-0378">Hydrolase</keyword>
<comment type="similarity">
    <text evidence="1">Belongs to the glycosyl hydrolase 3 family.</text>
</comment>
<reference evidence="6" key="1">
    <citation type="journal article" date="2019" name="Int. J. Syst. Evol. Microbiol.">
        <title>The Global Catalogue of Microorganisms (GCM) 10K type strain sequencing project: providing services to taxonomists for standard genome sequencing and annotation.</title>
        <authorList>
            <consortium name="The Broad Institute Genomics Platform"/>
            <consortium name="The Broad Institute Genome Sequencing Center for Infectious Disease"/>
            <person name="Wu L."/>
            <person name="Ma J."/>
        </authorList>
    </citation>
    <scope>NUCLEOTIDE SEQUENCE [LARGE SCALE GENOMIC DNA]</scope>
    <source>
        <strain evidence="6">KACC 14249</strain>
    </source>
</reference>
<keyword evidence="6" id="KW-1185">Reference proteome</keyword>
<evidence type="ECO:0000259" key="4">
    <source>
        <dbReference type="Pfam" id="PF01915"/>
    </source>
</evidence>